<comment type="cofactor">
    <cofactor evidence="10">
        <name>Mg(2+)</name>
        <dbReference type="ChEBI" id="CHEBI:18420"/>
    </cofactor>
    <cofactor evidence="10">
        <name>Mn(2+)</name>
        <dbReference type="ChEBI" id="CHEBI:29035"/>
    </cofactor>
    <text evidence="10">Probably binds two magnesium or manganese ions per subunit.</text>
</comment>
<feature type="binding site" evidence="10">
    <location>
        <position position="47"/>
    </location>
    <ligand>
        <name>Mg(2+)</name>
        <dbReference type="ChEBI" id="CHEBI:18420"/>
        <label>1</label>
    </ligand>
</feature>
<keyword evidence="5" id="KW-0227">DNA damage</keyword>
<dbReference type="STRING" id="28377.ENSACAP00000019872"/>
<dbReference type="HOGENOM" id="CLU_000680_2_0_1"/>
<feature type="binding site" evidence="10">
    <location>
        <position position="149"/>
    </location>
    <ligand>
        <name>Mg(2+)</name>
        <dbReference type="ChEBI" id="CHEBI:18420"/>
        <label>1</label>
    </ligand>
</feature>
<evidence type="ECO:0000256" key="3">
    <source>
        <dbReference type="ARBA" id="ARBA00012115"/>
    </source>
</evidence>
<feature type="site" description="Transition state stabilizer" evidence="11">
    <location>
        <position position="149"/>
    </location>
</feature>
<evidence type="ECO:0000256" key="1">
    <source>
        <dbReference type="ARBA" id="ARBA00000493"/>
    </source>
</evidence>
<feature type="binding site" evidence="10">
    <location>
        <position position="147"/>
    </location>
    <ligand>
        <name>Mg(2+)</name>
        <dbReference type="ChEBI" id="CHEBI:18420"/>
        <label>1</label>
    </ligand>
</feature>
<dbReference type="GO" id="GO:0006281">
    <property type="term" value="P:DNA repair"/>
    <property type="evidence" value="ECO:0007669"/>
    <property type="project" value="UniProtKB-KW"/>
</dbReference>
<feature type="site" description="Interaction with DNA substrate" evidence="11">
    <location>
        <position position="237"/>
    </location>
</feature>
<dbReference type="Pfam" id="PF03372">
    <property type="entry name" value="Exo_endo_phos"/>
    <property type="match status" value="1"/>
</dbReference>
<organism evidence="14 15">
    <name type="scientific">Anolis carolinensis</name>
    <name type="common">Green anole</name>
    <name type="synonym">American chameleon</name>
    <dbReference type="NCBI Taxonomy" id="28377"/>
    <lineage>
        <taxon>Eukaryota</taxon>
        <taxon>Metazoa</taxon>
        <taxon>Chordata</taxon>
        <taxon>Craniata</taxon>
        <taxon>Vertebrata</taxon>
        <taxon>Euteleostomi</taxon>
        <taxon>Lepidosauria</taxon>
        <taxon>Squamata</taxon>
        <taxon>Bifurcata</taxon>
        <taxon>Unidentata</taxon>
        <taxon>Episquamata</taxon>
        <taxon>Toxicofera</taxon>
        <taxon>Iguania</taxon>
        <taxon>Dactyloidae</taxon>
        <taxon>Anolis</taxon>
    </lineage>
</organism>
<evidence type="ECO:0000256" key="9">
    <source>
        <dbReference type="PIRSR" id="PIRSR604808-1"/>
    </source>
</evidence>
<evidence type="ECO:0000256" key="2">
    <source>
        <dbReference type="ARBA" id="ARBA00007092"/>
    </source>
</evidence>
<sequence>MEIGERSQGYENHPEHSNVNGLNSPSKRKSLFNKLRKGKYSVIALQETHIDQNHTKYLENTQLGKVFVSADVQKKRGVALYIDCNIKAEEQFKDKEGRVIAARLDTEGEKTLVVNIYAPNGPKFKFIKGLKDNINKTEFDHLILFGDFNGVVDKMMDKTFKTKNTKAASSLPKNFLALMEEYDLVDAWREYNRDVKDYTFYSNRHQAWSRIDMIWCSRSILVKINKIQILARDLSDHCPLILEINRRYTTRKWRLDGNLIKQEEDIIKIKAMTKEYFKLNNTAGMKPQIVWDAYKAVARGFLIKLKAEKRKQKEKYSQQITKIKAHDRVILSDEQIREEFKIFYGKLYTKDSIEVGNITEYLGNQKLD</sequence>
<evidence type="ECO:0000259" key="13">
    <source>
        <dbReference type="Pfam" id="PF03372"/>
    </source>
</evidence>
<reference evidence="14" key="3">
    <citation type="submission" date="2025-09" db="UniProtKB">
        <authorList>
            <consortium name="Ensembl"/>
        </authorList>
    </citation>
    <scope>IDENTIFICATION</scope>
</reference>
<accession>H9GT58</accession>
<dbReference type="GeneTree" id="ENSGT00950000183016"/>
<evidence type="ECO:0000256" key="7">
    <source>
        <dbReference type="ARBA" id="ARBA00022842"/>
    </source>
</evidence>
<name>H9GT58_ANOCA</name>
<feature type="site" description="Transition state stabilizer" evidence="11">
    <location>
        <position position="212"/>
    </location>
</feature>
<keyword evidence="4 10" id="KW-0479">Metal-binding</keyword>
<dbReference type="InterPro" id="IPR005135">
    <property type="entry name" value="Endo/exonuclease/phosphatase"/>
</dbReference>
<reference evidence="14 15" key="1">
    <citation type="submission" date="2009-12" db="EMBL/GenBank/DDBJ databases">
        <title>The Genome Sequence of Anolis carolinensis (Green Anole Lizard).</title>
        <authorList>
            <consortium name="The Genome Sequencing Platform"/>
            <person name="Di Palma F."/>
            <person name="Alfoldi J."/>
            <person name="Heiman D."/>
            <person name="Young S."/>
            <person name="Grabherr M."/>
            <person name="Johnson J."/>
            <person name="Lander E.S."/>
            <person name="Lindblad-Toh K."/>
        </authorList>
    </citation>
    <scope>NUCLEOTIDE SEQUENCE [LARGE SCALE GENOMIC DNA]</scope>
    <source>
        <strain evidence="14 15">JBL SC #1</strain>
    </source>
</reference>
<proteinExistence type="inferred from homology"/>
<feature type="active site" description="Proton donor/acceptor" evidence="9">
    <location>
        <position position="147"/>
    </location>
</feature>
<dbReference type="InterPro" id="IPR004808">
    <property type="entry name" value="AP_endonuc_1"/>
</dbReference>
<feature type="region of interest" description="Disordered" evidence="12">
    <location>
        <begin position="1"/>
        <end position="28"/>
    </location>
</feature>
<evidence type="ECO:0000256" key="4">
    <source>
        <dbReference type="ARBA" id="ARBA00022723"/>
    </source>
</evidence>
<feature type="active site" evidence="9">
    <location>
        <position position="117"/>
    </location>
</feature>
<feature type="domain" description="Endonuclease/exonuclease/phosphatase" evidence="13">
    <location>
        <begin position="18"/>
        <end position="237"/>
    </location>
</feature>
<keyword evidence="15" id="KW-1185">Reference proteome</keyword>
<evidence type="ECO:0000256" key="6">
    <source>
        <dbReference type="ARBA" id="ARBA00022801"/>
    </source>
</evidence>
<feature type="binding site" evidence="10">
    <location>
        <position position="237"/>
    </location>
    <ligand>
        <name>Mg(2+)</name>
        <dbReference type="ChEBI" id="CHEBI:18420"/>
        <label>1</label>
    </ligand>
</feature>
<dbReference type="PANTHER" id="PTHR22748:SF27">
    <property type="entry name" value="DNA-(APURINIC OR APYRIMIDINIC SITE) ENDONUCLEASE 2"/>
    <property type="match status" value="1"/>
</dbReference>
<reference evidence="14" key="2">
    <citation type="submission" date="2025-08" db="UniProtKB">
        <authorList>
            <consortium name="Ensembl"/>
        </authorList>
    </citation>
    <scope>IDENTIFICATION</scope>
</reference>
<dbReference type="GO" id="GO:0046872">
    <property type="term" value="F:metal ion binding"/>
    <property type="evidence" value="ECO:0007669"/>
    <property type="project" value="UniProtKB-KW"/>
</dbReference>
<evidence type="ECO:0000313" key="15">
    <source>
        <dbReference type="Proteomes" id="UP000001646"/>
    </source>
</evidence>
<dbReference type="InterPro" id="IPR036691">
    <property type="entry name" value="Endo/exonu/phosph_ase_sf"/>
</dbReference>
<dbReference type="Ensembl" id="ENSACAT00000027132.2">
    <property type="protein sequence ID" value="ENSACAP00000019872.2"/>
    <property type="gene ID" value="ENSACAG00000026456.2"/>
</dbReference>
<keyword evidence="7 10" id="KW-0460">Magnesium</keyword>
<evidence type="ECO:0000256" key="5">
    <source>
        <dbReference type="ARBA" id="ARBA00022763"/>
    </source>
</evidence>
<dbReference type="SUPFAM" id="SSF56219">
    <property type="entry name" value="DNase I-like"/>
    <property type="match status" value="1"/>
</dbReference>
<dbReference type="InParanoid" id="H9GT58"/>
<feature type="active site" description="Proton acceptor" evidence="9">
    <location>
        <position position="237"/>
    </location>
</feature>
<dbReference type="GO" id="GO:0008311">
    <property type="term" value="F:double-stranded DNA 3'-5' DNA exonuclease activity"/>
    <property type="evidence" value="ECO:0007669"/>
    <property type="project" value="UniProtKB-EC"/>
</dbReference>
<protein>
    <recommendedName>
        <fullName evidence="3">exodeoxyribonuclease III</fullName>
        <ecNumber evidence="3">3.1.11.2</ecNumber>
    </recommendedName>
</protein>
<dbReference type="Gene3D" id="3.60.10.10">
    <property type="entry name" value="Endonuclease/exonuclease/phosphatase"/>
    <property type="match status" value="1"/>
</dbReference>
<keyword evidence="10" id="KW-0464">Manganese</keyword>
<feature type="binding site" evidence="10">
    <location>
        <position position="18"/>
    </location>
    <ligand>
        <name>Mg(2+)</name>
        <dbReference type="ChEBI" id="CHEBI:18420"/>
        <label>1</label>
    </ligand>
</feature>
<evidence type="ECO:0000256" key="12">
    <source>
        <dbReference type="SAM" id="MobiDB-lite"/>
    </source>
</evidence>
<feature type="binding site" evidence="10">
    <location>
        <position position="236"/>
    </location>
    <ligand>
        <name>Mg(2+)</name>
        <dbReference type="ChEBI" id="CHEBI:18420"/>
        <label>1</label>
    </ligand>
</feature>
<dbReference type="CDD" id="cd09076">
    <property type="entry name" value="L1-EN"/>
    <property type="match status" value="1"/>
</dbReference>
<comment type="catalytic activity">
    <reaction evidence="1">
        <text>Exonucleolytic cleavage in the 3'- to 5'-direction to yield nucleoside 5'-phosphates.</text>
        <dbReference type="EC" id="3.1.11.2"/>
    </reaction>
</comment>
<keyword evidence="8" id="KW-0234">DNA repair</keyword>
<keyword evidence="6" id="KW-0378">Hydrolase</keyword>
<dbReference type="Proteomes" id="UP000001646">
    <property type="component" value="Chromosome 6"/>
</dbReference>
<dbReference type="AlphaFoldDB" id="H9GT58"/>
<comment type="similarity">
    <text evidence="2">Belongs to the DNA repair enzymes AP/ExoA family.</text>
</comment>
<evidence type="ECO:0000256" key="11">
    <source>
        <dbReference type="PIRSR" id="PIRSR604808-3"/>
    </source>
</evidence>
<evidence type="ECO:0000256" key="10">
    <source>
        <dbReference type="PIRSR" id="PIRSR604808-2"/>
    </source>
</evidence>
<evidence type="ECO:0000256" key="8">
    <source>
        <dbReference type="ARBA" id="ARBA00023204"/>
    </source>
</evidence>
<dbReference type="PANTHER" id="PTHR22748">
    <property type="entry name" value="AP ENDONUCLEASE"/>
    <property type="match status" value="1"/>
</dbReference>
<dbReference type="EC" id="3.1.11.2" evidence="3"/>
<evidence type="ECO:0000313" key="14">
    <source>
        <dbReference type="Ensembl" id="ENSACAP00000019872.2"/>
    </source>
</evidence>